<dbReference type="Proteomes" id="UP000237271">
    <property type="component" value="Unassembled WGS sequence"/>
</dbReference>
<proteinExistence type="predicted"/>
<dbReference type="InterPro" id="IPR011701">
    <property type="entry name" value="MFS"/>
</dbReference>
<feature type="transmembrane region" description="Helical" evidence="5">
    <location>
        <begin position="362"/>
        <end position="383"/>
    </location>
</feature>
<comment type="caution">
    <text evidence="6">The sequence shown here is derived from an EMBL/GenBank/DDBJ whole genome shotgun (WGS) entry which is preliminary data.</text>
</comment>
<feature type="transmembrane region" description="Helical" evidence="5">
    <location>
        <begin position="112"/>
        <end position="132"/>
    </location>
</feature>
<name>A0A2P4Y8G8_9STRA</name>
<dbReference type="PANTHER" id="PTHR10924">
    <property type="entry name" value="MAJOR FACILITATOR SUPERFAMILY PROTEIN-RELATED"/>
    <property type="match status" value="1"/>
</dbReference>
<evidence type="ECO:0000256" key="5">
    <source>
        <dbReference type="SAM" id="Phobius"/>
    </source>
</evidence>
<feature type="transmembrane region" description="Helical" evidence="5">
    <location>
        <begin position="195"/>
        <end position="218"/>
    </location>
</feature>
<dbReference type="Pfam" id="PF07690">
    <property type="entry name" value="MFS_1"/>
    <property type="match status" value="1"/>
</dbReference>
<dbReference type="SUPFAM" id="SSF103473">
    <property type="entry name" value="MFS general substrate transporter"/>
    <property type="match status" value="1"/>
</dbReference>
<gene>
    <name evidence="6" type="ORF">PHPALM_8983</name>
</gene>
<dbReference type="PANTHER" id="PTHR10924:SF6">
    <property type="entry name" value="SOLUTE CARRIER FAMILY 49 MEMBER A3"/>
    <property type="match status" value="1"/>
</dbReference>
<evidence type="ECO:0000256" key="1">
    <source>
        <dbReference type="ARBA" id="ARBA00004141"/>
    </source>
</evidence>
<dbReference type="GO" id="GO:0016020">
    <property type="term" value="C:membrane"/>
    <property type="evidence" value="ECO:0007669"/>
    <property type="project" value="UniProtKB-SubCell"/>
</dbReference>
<reference evidence="6 7" key="1">
    <citation type="journal article" date="2017" name="Genome Biol. Evol.">
        <title>Phytophthora megakarya and P. palmivora, closely related causal agents of cacao black pod rot, underwent increases in genome sizes and gene numbers by different mechanisms.</title>
        <authorList>
            <person name="Ali S.S."/>
            <person name="Shao J."/>
            <person name="Lary D.J."/>
            <person name="Kronmiller B."/>
            <person name="Shen D."/>
            <person name="Strem M.D."/>
            <person name="Amoako-Attah I."/>
            <person name="Akrofi A.Y."/>
            <person name="Begoude B.A."/>
            <person name="Ten Hoopen G.M."/>
            <person name="Coulibaly K."/>
            <person name="Kebe B.I."/>
            <person name="Melnick R.L."/>
            <person name="Guiltinan M.J."/>
            <person name="Tyler B.M."/>
            <person name="Meinhardt L.W."/>
            <person name="Bailey B.A."/>
        </authorList>
    </citation>
    <scope>NUCLEOTIDE SEQUENCE [LARGE SCALE GENOMIC DNA]</scope>
    <source>
        <strain evidence="7">sbr112.9</strain>
    </source>
</reference>
<feature type="transmembrane region" description="Helical" evidence="5">
    <location>
        <begin position="72"/>
        <end position="91"/>
    </location>
</feature>
<feature type="transmembrane region" description="Helical" evidence="5">
    <location>
        <begin position="287"/>
        <end position="311"/>
    </location>
</feature>
<evidence type="ECO:0000256" key="4">
    <source>
        <dbReference type="ARBA" id="ARBA00023136"/>
    </source>
</evidence>
<dbReference type="OrthoDB" id="422206at2759"/>
<feature type="transmembrane region" description="Helical" evidence="5">
    <location>
        <begin position="262"/>
        <end position="281"/>
    </location>
</feature>
<comment type="subcellular location">
    <subcellularLocation>
        <location evidence="1">Membrane</location>
        <topology evidence="1">Multi-pass membrane protein</topology>
    </subcellularLocation>
</comment>
<feature type="transmembrane region" description="Helical" evidence="5">
    <location>
        <begin position="230"/>
        <end position="250"/>
    </location>
</feature>
<feature type="transmembrane region" description="Helical" evidence="5">
    <location>
        <begin position="138"/>
        <end position="160"/>
    </location>
</feature>
<evidence type="ECO:0000256" key="3">
    <source>
        <dbReference type="ARBA" id="ARBA00022989"/>
    </source>
</evidence>
<feature type="transmembrane region" description="Helical" evidence="5">
    <location>
        <begin position="19"/>
        <end position="37"/>
    </location>
</feature>
<keyword evidence="7" id="KW-1185">Reference proteome</keyword>
<feature type="transmembrane region" description="Helical" evidence="5">
    <location>
        <begin position="44"/>
        <end position="66"/>
    </location>
</feature>
<protein>
    <submittedName>
        <fullName evidence="6">Major Facilitator Superfamily</fullName>
    </submittedName>
</protein>
<feature type="non-terminal residue" evidence="6">
    <location>
        <position position="1"/>
    </location>
</feature>
<evidence type="ECO:0000313" key="7">
    <source>
        <dbReference type="Proteomes" id="UP000237271"/>
    </source>
</evidence>
<dbReference type="EMBL" id="NCKW01004932">
    <property type="protein sequence ID" value="POM74103.1"/>
    <property type="molecule type" value="Genomic_DNA"/>
</dbReference>
<dbReference type="InterPro" id="IPR036259">
    <property type="entry name" value="MFS_trans_sf"/>
</dbReference>
<evidence type="ECO:0000256" key="2">
    <source>
        <dbReference type="ARBA" id="ARBA00022692"/>
    </source>
</evidence>
<dbReference type="InterPro" id="IPR049680">
    <property type="entry name" value="FLVCR1-2_SLC49-like"/>
</dbReference>
<dbReference type="AlphaFoldDB" id="A0A2P4Y8G8"/>
<accession>A0A2P4Y8G8</accession>
<sequence length="384" mass="41341">ISSIVEERWEHRLHAETLITIYFVSYIPTAFIGSWIMDKKGLGCGVLLGGILQALGAGLRYFACFLTPAEEVYVTIFGQVLASLAMPFMVNSPPLLSANWFPPSMRATSTSTALNANALGTAIVYLIAPLVVRSSDDVPNWNLSVTVLAVGSCVVAVIYFRSDPNSSHKILSAASSSKQETKYDWSQWWAAFKHVGFWQTVVAFSWAECIVNAFSALLDKILAGTSINSNQVGIVGAAFIVSSLIGGQAISVQVDKKQNHKIVTIVCLLLTALSLALFQVVPKTQVHATLVSLLILGAVVGPIQPVVLELGVECSYPTSEATVAALQQLCGNILSAIAVPGLSALQRSNIRDRYFYVSPEGIMALTTLATLVVFCFLYDIIFLC</sequence>
<keyword evidence="3 5" id="KW-1133">Transmembrane helix</keyword>
<dbReference type="Gene3D" id="1.20.1250.20">
    <property type="entry name" value="MFS general substrate transporter like domains"/>
    <property type="match status" value="1"/>
</dbReference>
<evidence type="ECO:0000313" key="6">
    <source>
        <dbReference type="EMBL" id="POM74103.1"/>
    </source>
</evidence>
<organism evidence="6 7">
    <name type="scientific">Phytophthora palmivora</name>
    <dbReference type="NCBI Taxonomy" id="4796"/>
    <lineage>
        <taxon>Eukaryota</taxon>
        <taxon>Sar</taxon>
        <taxon>Stramenopiles</taxon>
        <taxon>Oomycota</taxon>
        <taxon>Peronosporomycetes</taxon>
        <taxon>Peronosporales</taxon>
        <taxon>Peronosporaceae</taxon>
        <taxon>Phytophthora</taxon>
    </lineage>
</organism>
<feature type="transmembrane region" description="Helical" evidence="5">
    <location>
        <begin position="323"/>
        <end position="342"/>
    </location>
</feature>
<dbReference type="GO" id="GO:0022857">
    <property type="term" value="F:transmembrane transporter activity"/>
    <property type="evidence" value="ECO:0007669"/>
    <property type="project" value="InterPro"/>
</dbReference>
<keyword evidence="4 5" id="KW-0472">Membrane</keyword>
<keyword evidence="2 5" id="KW-0812">Transmembrane</keyword>